<evidence type="ECO:0000256" key="3">
    <source>
        <dbReference type="ARBA" id="ARBA00022771"/>
    </source>
</evidence>
<dbReference type="InterPro" id="IPR059095">
    <property type="entry name" value="Znf_C2H2_17_2nd"/>
</dbReference>
<dbReference type="Gene3D" id="3.30.160.60">
    <property type="entry name" value="Classic Zinc Finger"/>
    <property type="match status" value="1"/>
</dbReference>
<keyword evidence="7" id="KW-0539">Nucleus</keyword>
<accession>A0A2J6SQV4</accession>
<comment type="subcellular location">
    <subcellularLocation>
        <location evidence="1">Nucleus</location>
    </subcellularLocation>
</comment>
<evidence type="ECO:0000259" key="8">
    <source>
        <dbReference type="SMART" id="SM00355"/>
    </source>
</evidence>
<feature type="domain" description="C2H2-type" evidence="8">
    <location>
        <begin position="60"/>
        <end position="86"/>
    </location>
</feature>
<reference evidence="9 10" key="1">
    <citation type="submission" date="2016-04" db="EMBL/GenBank/DDBJ databases">
        <title>A degradative enzymes factory behind the ericoid mycorrhizal symbiosis.</title>
        <authorList>
            <consortium name="DOE Joint Genome Institute"/>
            <person name="Martino E."/>
            <person name="Morin E."/>
            <person name="Grelet G."/>
            <person name="Kuo A."/>
            <person name="Kohler A."/>
            <person name="Daghino S."/>
            <person name="Barry K."/>
            <person name="Choi C."/>
            <person name="Cichocki N."/>
            <person name="Clum A."/>
            <person name="Copeland A."/>
            <person name="Hainaut M."/>
            <person name="Haridas S."/>
            <person name="Labutti K."/>
            <person name="Lindquist E."/>
            <person name="Lipzen A."/>
            <person name="Khouja H.-R."/>
            <person name="Murat C."/>
            <person name="Ohm R."/>
            <person name="Olson A."/>
            <person name="Spatafora J."/>
            <person name="Veneault-Fourrey C."/>
            <person name="Henrissat B."/>
            <person name="Grigoriev I."/>
            <person name="Martin F."/>
            <person name="Perotto S."/>
        </authorList>
    </citation>
    <scope>NUCLEOTIDE SEQUENCE [LARGE SCALE GENOMIC DNA]</scope>
    <source>
        <strain evidence="9 10">E</strain>
    </source>
</reference>
<dbReference type="InterPro" id="IPR051061">
    <property type="entry name" value="Zinc_finger_trans_reg"/>
</dbReference>
<evidence type="ECO:0000313" key="9">
    <source>
        <dbReference type="EMBL" id="PMD53164.1"/>
    </source>
</evidence>
<keyword evidence="3" id="KW-0863">Zinc-finger</keyword>
<dbReference type="Pfam" id="PF26177">
    <property type="entry name" value="zf_C2H2_17_1st"/>
    <property type="match status" value="1"/>
</dbReference>
<dbReference type="SMART" id="SM00355">
    <property type="entry name" value="ZnF_C2H2"/>
    <property type="match status" value="3"/>
</dbReference>
<dbReference type="PANTHER" id="PTHR46179:SF13">
    <property type="entry name" value="C2H2-TYPE DOMAIN-CONTAINING PROTEIN"/>
    <property type="match status" value="1"/>
</dbReference>
<evidence type="ECO:0000256" key="2">
    <source>
        <dbReference type="ARBA" id="ARBA00022723"/>
    </source>
</evidence>
<dbReference type="InterPro" id="IPR013087">
    <property type="entry name" value="Znf_C2H2_type"/>
</dbReference>
<dbReference type="EMBL" id="KZ613895">
    <property type="protein sequence ID" value="PMD53164.1"/>
    <property type="molecule type" value="Genomic_DNA"/>
</dbReference>
<dbReference type="GO" id="GO:0008270">
    <property type="term" value="F:zinc ion binding"/>
    <property type="evidence" value="ECO:0007669"/>
    <property type="project" value="UniProtKB-KW"/>
</dbReference>
<dbReference type="InterPro" id="IPR059009">
    <property type="entry name" value="Znf_C2H2_17_1st"/>
</dbReference>
<dbReference type="InParanoid" id="A0A2J6SQV4"/>
<dbReference type="GO" id="GO:0005634">
    <property type="term" value="C:nucleus"/>
    <property type="evidence" value="ECO:0007669"/>
    <property type="project" value="UniProtKB-SubCell"/>
</dbReference>
<dbReference type="GO" id="GO:0006357">
    <property type="term" value="P:regulation of transcription by RNA polymerase II"/>
    <property type="evidence" value="ECO:0007669"/>
    <property type="project" value="TreeGrafter"/>
</dbReference>
<dbReference type="Proteomes" id="UP000235371">
    <property type="component" value="Unassembled WGS sequence"/>
</dbReference>
<keyword evidence="5" id="KW-0805">Transcription regulation</keyword>
<dbReference type="AlphaFoldDB" id="A0A2J6SQV4"/>
<dbReference type="PANTHER" id="PTHR46179">
    <property type="entry name" value="ZINC FINGER PROTEIN"/>
    <property type="match status" value="1"/>
</dbReference>
<gene>
    <name evidence="9" type="ORF">K444DRAFT_619827</name>
</gene>
<evidence type="ECO:0000256" key="4">
    <source>
        <dbReference type="ARBA" id="ARBA00022833"/>
    </source>
</evidence>
<name>A0A2J6SQV4_9HELO</name>
<keyword evidence="10" id="KW-1185">Reference proteome</keyword>
<dbReference type="OrthoDB" id="5305647at2759"/>
<feature type="domain" description="C2H2-type" evidence="8">
    <location>
        <begin position="90"/>
        <end position="116"/>
    </location>
</feature>
<evidence type="ECO:0000313" key="10">
    <source>
        <dbReference type="Proteomes" id="UP000235371"/>
    </source>
</evidence>
<evidence type="ECO:0000256" key="6">
    <source>
        <dbReference type="ARBA" id="ARBA00023163"/>
    </source>
</evidence>
<organism evidence="9 10">
    <name type="scientific">Hyaloscypha bicolor E</name>
    <dbReference type="NCBI Taxonomy" id="1095630"/>
    <lineage>
        <taxon>Eukaryota</taxon>
        <taxon>Fungi</taxon>
        <taxon>Dikarya</taxon>
        <taxon>Ascomycota</taxon>
        <taxon>Pezizomycotina</taxon>
        <taxon>Leotiomycetes</taxon>
        <taxon>Helotiales</taxon>
        <taxon>Hyaloscyphaceae</taxon>
        <taxon>Hyaloscypha</taxon>
        <taxon>Hyaloscypha bicolor</taxon>
    </lineage>
</organism>
<dbReference type="GeneID" id="36589662"/>
<evidence type="ECO:0000256" key="5">
    <source>
        <dbReference type="ARBA" id="ARBA00023015"/>
    </source>
</evidence>
<dbReference type="STRING" id="1095630.A0A2J6SQV4"/>
<dbReference type="Pfam" id="PF26176">
    <property type="entry name" value="zf_C2H2_17_2"/>
    <property type="match status" value="1"/>
</dbReference>
<dbReference type="RefSeq" id="XP_024730068.1">
    <property type="nucleotide sequence ID" value="XM_024881585.1"/>
</dbReference>
<feature type="domain" description="C2H2-type" evidence="8">
    <location>
        <begin position="121"/>
        <end position="149"/>
    </location>
</feature>
<sequence>MPLDEAELPSCVEDRQNFTIDPQLSSNPYNTFAMSAASSIPSAVTESSVQDGAEPQVTRLRCTFPDCSQDHDFPTESALRKHQEKHSKPYICQVPNCKHPRFGDKGGLDRHKREVHGSKTYCCPNASCKRHTKGFPRKYNLFEHQKRCHPAASASMQRSLNRTHFDVVVPEELGRGDEEPSSPEMTITGDVARFGSGKLQERLERLCALRVEFESNIMELDGDIEALKRTLDIFGEFLP</sequence>
<protein>
    <recommendedName>
        <fullName evidence="8">C2H2-type domain-containing protein</fullName>
    </recommendedName>
</protein>
<proteinExistence type="predicted"/>
<keyword evidence="4" id="KW-0862">Zinc</keyword>
<keyword evidence="6" id="KW-0804">Transcription</keyword>
<evidence type="ECO:0000256" key="7">
    <source>
        <dbReference type="ARBA" id="ARBA00023242"/>
    </source>
</evidence>
<evidence type="ECO:0000256" key="1">
    <source>
        <dbReference type="ARBA" id="ARBA00004123"/>
    </source>
</evidence>
<keyword evidence="2" id="KW-0479">Metal-binding</keyword>